<name>A0A561EHX7_9ACTN</name>
<comment type="caution">
    <text evidence="2">The sequence shown here is derived from an EMBL/GenBank/DDBJ whole genome shotgun (WGS) entry which is preliminary data.</text>
</comment>
<reference evidence="2 3" key="1">
    <citation type="submission" date="2019-06" db="EMBL/GenBank/DDBJ databases">
        <title>Sequencing the genomes of 1000 actinobacteria strains.</title>
        <authorList>
            <person name="Klenk H.-P."/>
        </authorList>
    </citation>
    <scope>NUCLEOTIDE SEQUENCE [LARGE SCALE GENOMIC DNA]</scope>
    <source>
        <strain evidence="2 3">DSM 41649</strain>
    </source>
</reference>
<dbReference type="AlphaFoldDB" id="A0A561EHX7"/>
<feature type="transmembrane region" description="Helical" evidence="1">
    <location>
        <begin position="6"/>
        <end position="28"/>
    </location>
</feature>
<proteinExistence type="predicted"/>
<feature type="transmembrane region" description="Helical" evidence="1">
    <location>
        <begin position="40"/>
        <end position="57"/>
    </location>
</feature>
<organism evidence="2 3">
    <name type="scientific">Kitasatospora atroaurantiaca</name>
    <dbReference type="NCBI Taxonomy" id="285545"/>
    <lineage>
        <taxon>Bacteria</taxon>
        <taxon>Bacillati</taxon>
        <taxon>Actinomycetota</taxon>
        <taxon>Actinomycetes</taxon>
        <taxon>Kitasatosporales</taxon>
        <taxon>Streptomycetaceae</taxon>
        <taxon>Kitasatospora</taxon>
    </lineage>
</organism>
<accession>A0A561EHX7</accession>
<evidence type="ECO:0000313" key="3">
    <source>
        <dbReference type="Proteomes" id="UP000318416"/>
    </source>
</evidence>
<dbReference type="EMBL" id="VIVR01000001">
    <property type="protein sequence ID" value="TWE15211.1"/>
    <property type="molecule type" value="Genomic_DNA"/>
</dbReference>
<evidence type="ECO:0000256" key="1">
    <source>
        <dbReference type="SAM" id="Phobius"/>
    </source>
</evidence>
<keyword evidence="1" id="KW-1133">Transmembrane helix</keyword>
<sequence length="105" mass="11047">MIFAALIFLALGFAVLCVPAAATAFASVALTTRQARSVRLATLATVATVVAAGWIALLRDTYIWPLAAVVSFAVTITTGATFLARETRAKRRQTVLNWPAPTGPS</sequence>
<keyword evidence="1" id="KW-0472">Membrane</keyword>
<keyword evidence="1" id="KW-0812">Transmembrane</keyword>
<gene>
    <name evidence="2" type="ORF">FB465_0090</name>
</gene>
<dbReference type="Proteomes" id="UP000318416">
    <property type="component" value="Unassembled WGS sequence"/>
</dbReference>
<protein>
    <submittedName>
        <fullName evidence="2">Uncharacterized protein</fullName>
    </submittedName>
</protein>
<dbReference type="RefSeq" id="WP_145786585.1">
    <property type="nucleotide sequence ID" value="NZ_BAAABR010000084.1"/>
</dbReference>
<evidence type="ECO:0000313" key="2">
    <source>
        <dbReference type="EMBL" id="TWE15211.1"/>
    </source>
</evidence>
<keyword evidence="3" id="KW-1185">Reference proteome</keyword>
<feature type="transmembrane region" description="Helical" evidence="1">
    <location>
        <begin position="63"/>
        <end position="84"/>
    </location>
</feature>